<proteinExistence type="predicted"/>
<gene>
    <name evidence="2" type="ORF">BDN71DRAFT_1420817</name>
</gene>
<keyword evidence="1" id="KW-1133">Transmembrane helix</keyword>
<accession>A0A9P5ZT87</accession>
<keyword evidence="1" id="KW-0812">Transmembrane</keyword>
<name>A0A9P5ZT87_PLEER</name>
<dbReference type="Proteomes" id="UP000807025">
    <property type="component" value="Unassembled WGS sequence"/>
</dbReference>
<feature type="transmembrane region" description="Helical" evidence="1">
    <location>
        <begin position="50"/>
        <end position="68"/>
    </location>
</feature>
<reference evidence="2" key="1">
    <citation type="submission" date="2020-11" db="EMBL/GenBank/DDBJ databases">
        <authorList>
            <consortium name="DOE Joint Genome Institute"/>
            <person name="Ahrendt S."/>
            <person name="Riley R."/>
            <person name="Andreopoulos W."/>
            <person name="Labutti K."/>
            <person name="Pangilinan J."/>
            <person name="Ruiz-Duenas F.J."/>
            <person name="Barrasa J.M."/>
            <person name="Sanchez-Garcia M."/>
            <person name="Camarero S."/>
            <person name="Miyauchi S."/>
            <person name="Serrano A."/>
            <person name="Linde D."/>
            <person name="Babiker R."/>
            <person name="Drula E."/>
            <person name="Ayuso-Fernandez I."/>
            <person name="Pacheco R."/>
            <person name="Padilla G."/>
            <person name="Ferreira P."/>
            <person name="Barriuso J."/>
            <person name="Kellner H."/>
            <person name="Castanera R."/>
            <person name="Alfaro M."/>
            <person name="Ramirez L."/>
            <person name="Pisabarro A.G."/>
            <person name="Kuo A."/>
            <person name="Tritt A."/>
            <person name="Lipzen A."/>
            <person name="He G."/>
            <person name="Yan M."/>
            <person name="Ng V."/>
            <person name="Cullen D."/>
            <person name="Martin F."/>
            <person name="Rosso M.-N."/>
            <person name="Henrissat B."/>
            <person name="Hibbett D."/>
            <person name="Martinez A.T."/>
            <person name="Grigoriev I.V."/>
        </authorList>
    </citation>
    <scope>NUCLEOTIDE SEQUENCE</scope>
    <source>
        <strain evidence="2">ATCC 90797</strain>
    </source>
</reference>
<feature type="transmembrane region" description="Helical" evidence="1">
    <location>
        <begin position="20"/>
        <end position="38"/>
    </location>
</feature>
<evidence type="ECO:0000313" key="2">
    <source>
        <dbReference type="EMBL" id="KAF9492270.1"/>
    </source>
</evidence>
<keyword evidence="3" id="KW-1185">Reference proteome</keyword>
<feature type="transmembrane region" description="Helical" evidence="1">
    <location>
        <begin position="124"/>
        <end position="142"/>
    </location>
</feature>
<dbReference type="EMBL" id="MU154604">
    <property type="protein sequence ID" value="KAF9492270.1"/>
    <property type="molecule type" value="Genomic_DNA"/>
</dbReference>
<sequence>METTHAADTETLVKKSMSSGYRLFSVLTPPVYTVFVLMQRGRGAFSVNRLLRATWLGGAVGTVAGGGIEYARSAYSNADTVRTRRIELAYNTTTIRAEDHSTIGALLFALLTPAIFWKRARTVHLILGGAGIGSAIGSWVHIARLLSGDRPPQVAVPKAP</sequence>
<dbReference type="OrthoDB" id="2524788at2759"/>
<organism evidence="2 3">
    <name type="scientific">Pleurotus eryngii</name>
    <name type="common">Boletus of the steppes</name>
    <dbReference type="NCBI Taxonomy" id="5323"/>
    <lineage>
        <taxon>Eukaryota</taxon>
        <taxon>Fungi</taxon>
        <taxon>Dikarya</taxon>
        <taxon>Basidiomycota</taxon>
        <taxon>Agaricomycotina</taxon>
        <taxon>Agaricomycetes</taxon>
        <taxon>Agaricomycetidae</taxon>
        <taxon>Agaricales</taxon>
        <taxon>Pleurotineae</taxon>
        <taxon>Pleurotaceae</taxon>
        <taxon>Pleurotus</taxon>
    </lineage>
</organism>
<evidence type="ECO:0000313" key="3">
    <source>
        <dbReference type="Proteomes" id="UP000807025"/>
    </source>
</evidence>
<dbReference type="AlphaFoldDB" id="A0A9P5ZT87"/>
<keyword evidence="1" id="KW-0472">Membrane</keyword>
<protein>
    <submittedName>
        <fullName evidence="2">Uncharacterized protein</fullName>
    </submittedName>
</protein>
<evidence type="ECO:0000256" key="1">
    <source>
        <dbReference type="SAM" id="Phobius"/>
    </source>
</evidence>
<comment type="caution">
    <text evidence="2">The sequence shown here is derived from an EMBL/GenBank/DDBJ whole genome shotgun (WGS) entry which is preliminary data.</text>
</comment>
<feature type="non-terminal residue" evidence="2">
    <location>
        <position position="160"/>
    </location>
</feature>